<evidence type="ECO:0000313" key="2">
    <source>
        <dbReference type="Proteomes" id="UP000070475"/>
    </source>
</evidence>
<evidence type="ECO:0000313" key="1">
    <source>
        <dbReference type="EMBL" id="KWX75237.1"/>
    </source>
</evidence>
<organism evidence="1 2">
    <name type="scientific">Paenibacillus riograndensis</name>
    <dbReference type="NCBI Taxonomy" id="483937"/>
    <lineage>
        <taxon>Bacteria</taxon>
        <taxon>Bacillati</taxon>
        <taxon>Bacillota</taxon>
        <taxon>Bacilli</taxon>
        <taxon>Bacillales</taxon>
        <taxon>Paenibacillaceae</taxon>
        <taxon>Paenibacillus</taxon>
        <taxon>Paenibacillus sonchi group</taxon>
    </lineage>
</organism>
<accession>A0A132TV66</accession>
<dbReference type="EMBL" id="LIRB01000136">
    <property type="protein sequence ID" value="KWX75237.1"/>
    <property type="molecule type" value="Genomic_DNA"/>
</dbReference>
<dbReference type="RefSeq" id="WP_060861549.1">
    <property type="nucleotide sequence ID" value="NZ_LIRB01000136.1"/>
</dbReference>
<keyword evidence="2" id="KW-1185">Reference proteome</keyword>
<dbReference type="OrthoDB" id="2923612at2"/>
<dbReference type="PATRIC" id="fig|483937.3.peg.1088"/>
<protein>
    <submittedName>
        <fullName evidence="1">Uncharacterized protein</fullName>
    </submittedName>
</protein>
<gene>
    <name evidence="1" type="ORF">AMQ84_18405</name>
</gene>
<sequence length="316" mass="33205">MTYSFVISPVSVQDFESEDELIERCKEWNLLSSTATRVKTYLYKRQGLTLPCEIVGYVDPQTVVIQFENKQQHCIHPAYLKEMQTAAFGSRAGAASDAVKTEDSGTSPEEVIAEDWDADAADAAPGAEGDDNVQAAAETSAGTGGTAAEADAAVPGADATLARAGAEADAATVTGAGAGAAVAGASAAEVDATVAGAATADETPEAPKKPAKSKKKPALVLPDEKLQMTATVKEFTTVPNHFSDNDDEVIIYDVVTVEGQDFAIEEVWSSHSATLKKLELAVGDTLSFEAKIVAKKLTQHPVKYKINNPSKIKKVD</sequence>
<proteinExistence type="predicted"/>
<dbReference type="Proteomes" id="UP000070475">
    <property type="component" value="Unassembled WGS sequence"/>
</dbReference>
<name>A0A132TV66_9BACL</name>
<reference evidence="1 2" key="1">
    <citation type="submission" date="2015-08" db="EMBL/GenBank/DDBJ databases">
        <title>Genomes of Paenibacillus riograndensis.</title>
        <authorList>
            <person name="Sant'Anna F.H."/>
            <person name="Souza R."/>
            <person name="Ambrosini A."/>
            <person name="Bach E."/>
            <person name="Fernandes G."/>
            <person name="Balsanelli E."/>
            <person name="Baura V.A."/>
            <person name="Pedrosa F.O."/>
            <person name="Souza E.M."/>
            <person name="Passaglia L."/>
        </authorList>
    </citation>
    <scope>NUCLEOTIDE SEQUENCE [LARGE SCALE GENOMIC DNA]</scope>
    <source>
        <strain evidence="1 2">CAS34</strain>
    </source>
</reference>
<comment type="caution">
    <text evidence="1">The sequence shown here is derived from an EMBL/GenBank/DDBJ whole genome shotgun (WGS) entry which is preliminary data.</text>
</comment>
<dbReference type="AlphaFoldDB" id="A0A132TV66"/>